<evidence type="ECO:0000256" key="4">
    <source>
        <dbReference type="SAM" id="Coils"/>
    </source>
</evidence>
<feature type="region of interest" description="Disordered" evidence="5">
    <location>
        <begin position="286"/>
        <end position="308"/>
    </location>
</feature>
<name>A0ABW4N5J2_9CAUL</name>
<dbReference type="InterPro" id="IPR003439">
    <property type="entry name" value="ABC_transporter-like_ATP-bd"/>
</dbReference>
<comment type="caution">
    <text evidence="7">The sequence shown here is derived from an EMBL/GenBank/DDBJ whole genome shotgun (WGS) entry which is preliminary data.</text>
</comment>
<evidence type="ECO:0000256" key="5">
    <source>
        <dbReference type="SAM" id="MobiDB-lite"/>
    </source>
</evidence>
<dbReference type="PROSITE" id="PS50893">
    <property type="entry name" value="ABC_TRANSPORTER_2"/>
    <property type="match status" value="2"/>
</dbReference>
<evidence type="ECO:0000259" key="6">
    <source>
        <dbReference type="PROSITE" id="PS50893"/>
    </source>
</evidence>
<dbReference type="InterPro" id="IPR017871">
    <property type="entry name" value="ABC_transporter-like_CS"/>
</dbReference>
<keyword evidence="1" id="KW-0677">Repeat</keyword>
<gene>
    <name evidence="7" type="ORF">ACFSC0_18305</name>
</gene>
<dbReference type="SMART" id="SM00382">
    <property type="entry name" value="AAA"/>
    <property type="match status" value="2"/>
</dbReference>
<proteinExistence type="predicted"/>
<keyword evidence="3 7" id="KW-0067">ATP-binding</keyword>
<dbReference type="CDD" id="cd03221">
    <property type="entry name" value="ABCF_EF-3"/>
    <property type="match status" value="1"/>
</dbReference>
<keyword evidence="2" id="KW-0547">Nucleotide-binding</keyword>
<dbReference type="InterPro" id="IPR050611">
    <property type="entry name" value="ABCF"/>
</dbReference>
<dbReference type="InterPro" id="IPR027417">
    <property type="entry name" value="P-loop_NTPase"/>
</dbReference>
<dbReference type="SUPFAM" id="SSF52540">
    <property type="entry name" value="P-loop containing nucleoside triphosphate hydrolases"/>
    <property type="match status" value="2"/>
</dbReference>
<dbReference type="PROSITE" id="PS00211">
    <property type="entry name" value="ABC_TRANSPORTER_1"/>
    <property type="match status" value="1"/>
</dbReference>
<feature type="domain" description="ABC transporter" evidence="6">
    <location>
        <begin position="338"/>
        <end position="527"/>
    </location>
</feature>
<organism evidence="7 8">
    <name type="scientific">Phenylobacterium terrae</name>
    <dbReference type="NCBI Taxonomy" id="2665495"/>
    <lineage>
        <taxon>Bacteria</taxon>
        <taxon>Pseudomonadati</taxon>
        <taxon>Pseudomonadota</taxon>
        <taxon>Alphaproteobacteria</taxon>
        <taxon>Caulobacterales</taxon>
        <taxon>Caulobacteraceae</taxon>
        <taxon>Phenylobacterium</taxon>
    </lineage>
</organism>
<evidence type="ECO:0000256" key="1">
    <source>
        <dbReference type="ARBA" id="ARBA00022737"/>
    </source>
</evidence>
<dbReference type="GO" id="GO:0005524">
    <property type="term" value="F:ATP binding"/>
    <property type="evidence" value="ECO:0007669"/>
    <property type="project" value="UniProtKB-KW"/>
</dbReference>
<keyword evidence="8" id="KW-1185">Reference proteome</keyword>
<feature type="coiled-coil region" evidence="4">
    <location>
        <begin position="224"/>
        <end position="258"/>
    </location>
</feature>
<dbReference type="Gene3D" id="3.40.50.300">
    <property type="entry name" value="P-loop containing nucleotide triphosphate hydrolases"/>
    <property type="match status" value="2"/>
</dbReference>
<protein>
    <submittedName>
        <fullName evidence="7">ABC-F family ATP-binding cassette domain-containing protein</fullName>
    </submittedName>
</protein>
<reference evidence="8" key="1">
    <citation type="journal article" date="2019" name="Int. J. Syst. Evol. Microbiol.">
        <title>The Global Catalogue of Microorganisms (GCM) 10K type strain sequencing project: providing services to taxonomists for standard genome sequencing and annotation.</title>
        <authorList>
            <consortium name="The Broad Institute Genomics Platform"/>
            <consortium name="The Broad Institute Genome Sequencing Center for Infectious Disease"/>
            <person name="Wu L."/>
            <person name="Ma J."/>
        </authorList>
    </citation>
    <scope>NUCLEOTIDE SEQUENCE [LARGE SCALE GENOMIC DNA]</scope>
    <source>
        <strain evidence="8">DFY28</strain>
    </source>
</reference>
<keyword evidence="4" id="KW-0175">Coiled coil</keyword>
<evidence type="ECO:0000313" key="8">
    <source>
        <dbReference type="Proteomes" id="UP001597237"/>
    </source>
</evidence>
<evidence type="ECO:0000256" key="2">
    <source>
        <dbReference type="ARBA" id="ARBA00022741"/>
    </source>
</evidence>
<evidence type="ECO:0000313" key="7">
    <source>
        <dbReference type="EMBL" id="MFD1785358.1"/>
    </source>
</evidence>
<dbReference type="Pfam" id="PF00005">
    <property type="entry name" value="ABC_tran"/>
    <property type="match status" value="2"/>
</dbReference>
<feature type="domain" description="ABC transporter" evidence="6">
    <location>
        <begin position="5"/>
        <end position="236"/>
    </location>
</feature>
<feature type="compositionally biased region" description="Basic and acidic residues" evidence="5">
    <location>
        <begin position="296"/>
        <end position="308"/>
    </location>
</feature>
<dbReference type="PANTHER" id="PTHR19211:SF6">
    <property type="entry name" value="BLL7188 PROTEIN"/>
    <property type="match status" value="1"/>
</dbReference>
<dbReference type="InterPro" id="IPR003593">
    <property type="entry name" value="AAA+_ATPase"/>
</dbReference>
<accession>A0ABW4N5J2</accession>
<dbReference type="EMBL" id="JBHUEY010000006">
    <property type="protein sequence ID" value="MFD1785358.1"/>
    <property type="molecule type" value="Genomic_DNA"/>
</dbReference>
<dbReference type="Proteomes" id="UP001597237">
    <property type="component" value="Unassembled WGS sequence"/>
</dbReference>
<sequence>MPAYLTLDGLSYRTPDGRNLFDNLTLAFGAERTGLVGRNGAGKTTLLRLAVGELAPSAGAVVRGGRIAMLRQALQPPPGATVATLLGVADDLARLDRITAGEGTAEDLADADWELPIRLDSALAELGLPGLELTRPAASLSGGEATRAQLAGLVAREPDLLILDEPTNNLDAEARGYVTDLLAGWRRGALVVSHDRALLRRMDRIVELSGLGAKVYGGGFDAYAERKATEEAAAERELASAERALVAVERQAQAARERQARRDAAGKRSRAKGDAPKMLLDFRAERAEQSAGRGSRLAERQRETAAAEHAAARAKVEVRRALAFDLPPSGLPAGKTVLAFEGVAFAHPGGPELISDLSFRIVGPERVAVTGPNGSGKTTLLRLAVGELAPTAGRAALGVRPALLDQQTAILREDETLLEAFRRLNPSLGHREAHAALARFLFRNTAAQKTVAALSGGERLRAALACVLMGAEPPQLLILDEPTNHLDLESIQAVESALSGYDGALLVVSHDPDFLDAIGVEREIALT</sequence>
<dbReference type="RefSeq" id="WP_377284161.1">
    <property type="nucleotide sequence ID" value="NZ_JBHRSI010000013.1"/>
</dbReference>
<dbReference type="PANTHER" id="PTHR19211">
    <property type="entry name" value="ATP-BINDING TRANSPORT PROTEIN-RELATED"/>
    <property type="match status" value="1"/>
</dbReference>
<evidence type="ECO:0000256" key="3">
    <source>
        <dbReference type="ARBA" id="ARBA00022840"/>
    </source>
</evidence>